<organism evidence="2 3">
    <name type="scientific">Alcanivorax quisquiliarum</name>
    <dbReference type="NCBI Taxonomy" id="2933565"/>
    <lineage>
        <taxon>Bacteria</taxon>
        <taxon>Pseudomonadati</taxon>
        <taxon>Pseudomonadota</taxon>
        <taxon>Gammaproteobacteria</taxon>
        <taxon>Oceanospirillales</taxon>
        <taxon>Alcanivoracaceae</taxon>
        <taxon>Alcanivorax</taxon>
    </lineage>
</organism>
<keyword evidence="3" id="KW-1185">Reference proteome</keyword>
<dbReference type="PANTHER" id="PTHR43606:SF2">
    <property type="entry name" value="ALKALINE PHOSPHATASE FAMILY PROTEIN (AFU_ORTHOLOGUE AFUA_5G03860)"/>
    <property type="match status" value="1"/>
</dbReference>
<name>A0ABT0E6Z3_9GAMM</name>
<evidence type="ECO:0000259" key="1">
    <source>
        <dbReference type="Pfam" id="PF09423"/>
    </source>
</evidence>
<dbReference type="SUPFAM" id="SSF56300">
    <property type="entry name" value="Metallo-dependent phosphatases"/>
    <property type="match status" value="1"/>
</dbReference>
<dbReference type="EMBL" id="JALKII010000004">
    <property type="protein sequence ID" value="MCK0537598.1"/>
    <property type="molecule type" value="Genomic_DNA"/>
</dbReference>
<dbReference type="RefSeq" id="WP_246951348.1">
    <property type="nucleotide sequence ID" value="NZ_JALKII010000004.1"/>
</dbReference>
<dbReference type="Gene3D" id="3.60.21.70">
    <property type="entry name" value="PhoD-like phosphatase"/>
    <property type="match status" value="1"/>
</dbReference>
<reference evidence="2" key="1">
    <citation type="submission" date="2022-04" db="EMBL/GenBank/DDBJ databases">
        <title>Alcanivorax sp. CY1518 draft genome sequence.</title>
        <authorList>
            <person name="Zhao G."/>
            <person name="An M."/>
        </authorList>
    </citation>
    <scope>NUCLEOTIDE SEQUENCE</scope>
    <source>
        <strain evidence="2">CY1518</strain>
    </source>
</reference>
<dbReference type="CDD" id="cd07389">
    <property type="entry name" value="MPP_PhoD"/>
    <property type="match status" value="1"/>
</dbReference>
<proteinExistence type="predicted"/>
<protein>
    <submittedName>
        <fullName evidence="2">Alkaline phosphatase family protein</fullName>
    </submittedName>
</protein>
<dbReference type="InterPro" id="IPR052900">
    <property type="entry name" value="Phospholipid_Metab_Enz"/>
</dbReference>
<feature type="domain" description="PhoD-like phosphatase metallophosphatase" evidence="1">
    <location>
        <begin position="153"/>
        <end position="389"/>
    </location>
</feature>
<dbReference type="InterPro" id="IPR029052">
    <property type="entry name" value="Metallo-depent_PP-like"/>
</dbReference>
<dbReference type="Pfam" id="PF09423">
    <property type="entry name" value="PhoD"/>
    <property type="match status" value="1"/>
</dbReference>
<dbReference type="InterPro" id="IPR038607">
    <property type="entry name" value="PhoD-like_sf"/>
</dbReference>
<dbReference type="PANTHER" id="PTHR43606">
    <property type="entry name" value="PHOSPHATASE, PUTATIVE (AFU_ORTHOLOGUE AFUA_6G08710)-RELATED"/>
    <property type="match status" value="1"/>
</dbReference>
<evidence type="ECO:0000313" key="2">
    <source>
        <dbReference type="EMBL" id="MCK0537598.1"/>
    </source>
</evidence>
<dbReference type="Proteomes" id="UP001165524">
    <property type="component" value="Unassembled WGS sequence"/>
</dbReference>
<accession>A0ABT0E6Z3</accession>
<gene>
    <name evidence="2" type="ORF">MU846_07740</name>
</gene>
<sequence>MTTQVAAFSVGPIVGHCDRTSVRIFGRADIATALPEGKAMLGRIQWRVVAPAGQPAQPWGAVLPFRLNRNFDASGVVILKDLQPGTEYEFRAGWVVNEAAGDGSLSWGDVPAGRFRTAPAADEAPVSLLFGSCCYRFFDLGGRVSDDRADKTFKAMLAHQADYGEVDFTLLAGDQIYADPLNRLGAISAEEQYLSLYRRVFGQPHMQRMMATTPTYMILDDHEIEDNWPASASAADWVGKLPAALKAYQIYQASHSPAMPLDAAGQYLDADPDHLWYSFRRGCVDVFVMDVRTERQLARRTRDRMMISARQEQALTEWLLDGPERVKLIVSPVVVFPDQKRLFRRQDAWEGFVAQRARLLEVIRRHQLKRVAFISGDVHASLVAALHSRRRGEPQTIYNMVSSGLFWPTALLAFRWYGPMLQSSGRLATGGLWSRYRVQLLRGVYSRDAFARLDVTTEGFHYRLFDRRGDPLPDYDVQQSWLPLA</sequence>
<comment type="caution">
    <text evidence="2">The sequence shown here is derived from an EMBL/GenBank/DDBJ whole genome shotgun (WGS) entry which is preliminary data.</text>
</comment>
<evidence type="ECO:0000313" key="3">
    <source>
        <dbReference type="Proteomes" id="UP001165524"/>
    </source>
</evidence>
<dbReference type="InterPro" id="IPR018946">
    <property type="entry name" value="PhoD-like_MPP"/>
</dbReference>